<feature type="domain" description="NADP-dependent oxidoreductase" evidence="2">
    <location>
        <begin position="15"/>
        <end position="319"/>
    </location>
</feature>
<keyword evidence="4" id="KW-1185">Reference proteome</keyword>
<dbReference type="Proteomes" id="UP000031523">
    <property type="component" value="Chromosome"/>
</dbReference>
<dbReference type="PANTHER" id="PTHR43364:SF5">
    <property type="entry name" value="REDUCTASE"/>
    <property type="match status" value="1"/>
</dbReference>
<dbReference type="AlphaFoldDB" id="A0A0B5EGL0"/>
<evidence type="ECO:0000256" key="1">
    <source>
        <dbReference type="ARBA" id="ARBA00023002"/>
    </source>
</evidence>
<protein>
    <submittedName>
        <fullName evidence="3">Aldo/keto reductase</fullName>
    </submittedName>
</protein>
<dbReference type="GO" id="GO:0016491">
    <property type="term" value="F:oxidoreductase activity"/>
    <property type="evidence" value="ECO:0007669"/>
    <property type="project" value="UniProtKB-KW"/>
</dbReference>
<accession>A0A0B5EGL0</accession>
<evidence type="ECO:0000313" key="3">
    <source>
        <dbReference type="EMBL" id="AJE80469.1"/>
    </source>
</evidence>
<dbReference type="SUPFAM" id="SSF51430">
    <property type="entry name" value="NAD(P)-linked oxidoreductase"/>
    <property type="match status" value="1"/>
</dbReference>
<gene>
    <name evidence="3" type="ORF">SLNWT_0093</name>
</gene>
<organism evidence="3 4">
    <name type="scientific">Streptomyces albus (strain ATCC 21838 / DSM 41398 / FERM P-419 / JCM 4703 / NBRC 107858)</name>
    <dbReference type="NCBI Taxonomy" id="1081613"/>
    <lineage>
        <taxon>Bacteria</taxon>
        <taxon>Bacillati</taxon>
        <taxon>Actinomycetota</taxon>
        <taxon>Actinomycetes</taxon>
        <taxon>Kitasatosporales</taxon>
        <taxon>Streptomycetaceae</taxon>
        <taxon>Streptomyces</taxon>
    </lineage>
</organism>
<dbReference type="GO" id="GO:0005829">
    <property type="term" value="C:cytosol"/>
    <property type="evidence" value="ECO:0007669"/>
    <property type="project" value="TreeGrafter"/>
</dbReference>
<dbReference type="InterPro" id="IPR023210">
    <property type="entry name" value="NADP_OxRdtase_dom"/>
</dbReference>
<dbReference type="Pfam" id="PF00248">
    <property type="entry name" value="Aldo_ket_red"/>
    <property type="match status" value="1"/>
</dbReference>
<dbReference type="FunFam" id="3.20.20.100:FF:000004">
    <property type="entry name" value="Oxidoreductase, aldo/keto reductase"/>
    <property type="match status" value="1"/>
</dbReference>
<dbReference type="InterPro" id="IPR050523">
    <property type="entry name" value="AKR_Detox_Biosynth"/>
</dbReference>
<evidence type="ECO:0000259" key="2">
    <source>
        <dbReference type="Pfam" id="PF00248"/>
    </source>
</evidence>
<reference evidence="3 4" key="1">
    <citation type="submission" date="2015-01" db="EMBL/GenBank/DDBJ databases">
        <title>Enhanced salinomycin production by adjusting the supply of polyketide extender units in Streptomyce albus DSM 41398.</title>
        <authorList>
            <person name="Lu C."/>
        </authorList>
    </citation>
    <scope>NUCLEOTIDE SEQUENCE [LARGE SCALE GENOMIC DNA]</scope>
    <source>
        <strain evidence="4">ATCC 21838 / DSM 41398 / FERM P-419 / JCM 4703 / NBRC 107858</strain>
    </source>
</reference>
<evidence type="ECO:0000313" key="4">
    <source>
        <dbReference type="Proteomes" id="UP000031523"/>
    </source>
</evidence>
<dbReference type="Gene3D" id="3.20.20.100">
    <property type="entry name" value="NADP-dependent oxidoreductase domain"/>
    <property type="match status" value="1"/>
</dbReference>
<dbReference type="KEGG" id="sals:SLNWT_0093"/>
<name>A0A0B5EGL0_STRA4</name>
<dbReference type="InterPro" id="IPR036812">
    <property type="entry name" value="NAD(P)_OxRdtase_dom_sf"/>
</dbReference>
<dbReference type="EMBL" id="CP010519">
    <property type="protein sequence ID" value="AJE80469.1"/>
    <property type="molecule type" value="Genomic_DNA"/>
</dbReference>
<dbReference type="PANTHER" id="PTHR43364">
    <property type="entry name" value="NADH-SPECIFIC METHYLGLYOXAL REDUCTASE-RELATED"/>
    <property type="match status" value="1"/>
</dbReference>
<proteinExistence type="predicted"/>
<sequence>MRHRTLGRTGLRVSPIALGTMNFGPVTPEPQARALLSAALDAGVNLLDTADVYGADANRTVADFSELKGETERIIGRWFAQDPARRDSTVLITKAYGRMGEGPNDMYLSAGYLRRACEASLRRLRTDHLDVFMLHHVDRATGWDELWEVLDDLRREGKIRYVGTSNFAGWHLAQGQEAARRRNLLGVVVEESIYNLMERSVERELLPACRAYGIGVMPYSPLNSGLLGGVLAKQDTAARTASSRAAQGLSRNREQIERYEQFCRDLGQPPAVVAQAWLLHQPGVTAPIVGVRTPGHLQDGLAAAESALSEKELAELDTIFPGPGPAPEAYAW</sequence>
<keyword evidence="1" id="KW-0560">Oxidoreductase</keyword>